<dbReference type="SUPFAM" id="SSF51126">
    <property type="entry name" value="Pectin lyase-like"/>
    <property type="match status" value="1"/>
</dbReference>
<organism evidence="1">
    <name type="scientific">Pseudomonas phage Orisa03</name>
    <dbReference type="NCBI Taxonomy" id="3138542"/>
    <lineage>
        <taxon>Viruses</taxon>
    </lineage>
</organism>
<dbReference type="InterPro" id="IPR011050">
    <property type="entry name" value="Pectin_lyase_fold/virulence"/>
</dbReference>
<dbReference type="Gene3D" id="2.160.20.10">
    <property type="entry name" value="Single-stranded right-handed beta-helix, Pectin lyase-like"/>
    <property type="match status" value="1"/>
</dbReference>
<reference evidence="1" key="1">
    <citation type="journal article" date="2024" name="J. Gen. Virol.">
        <title>Novel phages of Pseudomonas syringae unveil numerous potential auxiliary metabolic genes.</title>
        <authorList>
            <person name="Feltin C."/>
            <person name="Garneau J.R."/>
            <person name="Morris C.E."/>
            <person name="Berard A."/>
            <person name="Torres-Barcelo C."/>
        </authorList>
    </citation>
    <scope>NUCLEOTIDE SEQUENCE</scope>
</reference>
<accession>A0AAU6W2D1</accession>
<proteinExistence type="predicted"/>
<dbReference type="InterPro" id="IPR012334">
    <property type="entry name" value="Pectin_lyas_fold"/>
</dbReference>
<name>A0AAU6W2D1_9VIRU</name>
<evidence type="ECO:0000313" key="1">
    <source>
        <dbReference type="EMBL" id="XAI70772.1"/>
    </source>
</evidence>
<sequence>MELKNFYAQDVNGNIVPGAACTVYLQDRVTLATGLKDAAGSDLANPFVADVNGLAQFAAPNGKYFFRCVAGLMDSMIAVQFADPSEIYPLITQAQTAATQAMTAASQAALYNCPSFQSYADLRAFTGTDPVIHVTGQGIEGFFGYNPGTDDNGITVGNYKRLFSGPINVTWFGAIGDNSYDNASAFGYVNAVIGTYKSVYFPPGKYKTSAIWSNSTEGVTLYGDNPWTTSIIQTNLGLGVVSNTAMFFEFRGLCIDYAGTPTASQALYSSGSYSVLDNYLIRRGYDCVLLETGVAQRSTNFNLLNYEFAGIRVRNLNDPFMDNFIINAGDNVKGRDGGIFLEEKVEALMCSNGDVLLGVKSFDSKVTTYGMNTRPAYNKFSNVFFDSAVNGAIFDKMVETDFVDCWWSGGRSSTPTSSQPGATFKTVDSIRVIGGQSFNCGSHGSLVRSMAKNVSFTNHSFESNSATAGDGVADGLNVESGAIGCTIIGGKASNGLYTGKQGYGINVGAACADFSIIGVNLKGNLTGPMLDSSATSVSKTIFGNQGYVTRNKGTGTVIVGQTVVTITHGLSKTPTASDISLSFAGNPTASGVTSLYVAAINSTTFQIVTNTAVVTNALQVSWRADIS</sequence>
<gene>
    <name evidence="1" type="ORF">Orisa03_00039</name>
</gene>
<dbReference type="EMBL" id="PP179327">
    <property type="protein sequence ID" value="XAI70772.1"/>
    <property type="molecule type" value="Genomic_DNA"/>
</dbReference>
<evidence type="ECO:0008006" key="2">
    <source>
        <dbReference type="Google" id="ProtNLM"/>
    </source>
</evidence>
<protein>
    <recommendedName>
        <fullName evidence="2">Pectate lyase superfamily protein domain-containing protein</fullName>
    </recommendedName>
</protein>